<feature type="compositionally biased region" description="Polar residues" evidence="1">
    <location>
        <begin position="35"/>
        <end position="47"/>
    </location>
</feature>
<gene>
    <name evidence="4" type="ORF">E4A49_01145</name>
</gene>
<dbReference type="InterPro" id="IPR046281">
    <property type="entry name" value="DUF6318"/>
</dbReference>
<keyword evidence="2" id="KW-0732">Signal</keyword>
<organism evidence="4 5">
    <name type="scientific">Micrococcus lylae</name>
    <dbReference type="NCBI Taxonomy" id="1273"/>
    <lineage>
        <taxon>Bacteria</taxon>
        <taxon>Bacillati</taxon>
        <taxon>Actinomycetota</taxon>
        <taxon>Actinomycetes</taxon>
        <taxon>Micrococcales</taxon>
        <taxon>Micrococcaceae</taxon>
        <taxon>Micrococcus</taxon>
    </lineage>
</organism>
<dbReference type="EMBL" id="SPKT01000002">
    <property type="protein sequence ID" value="TFI01101.1"/>
    <property type="molecule type" value="Genomic_DNA"/>
</dbReference>
<dbReference type="RefSeq" id="WP_067187938.1">
    <property type="nucleotide sequence ID" value="NZ_SPKT01000002.1"/>
</dbReference>
<protein>
    <recommendedName>
        <fullName evidence="3">DUF6318 domain-containing protein</fullName>
    </recommendedName>
</protein>
<dbReference type="Proteomes" id="UP000297477">
    <property type="component" value="Unassembled WGS sequence"/>
</dbReference>
<evidence type="ECO:0000256" key="2">
    <source>
        <dbReference type="SAM" id="SignalP"/>
    </source>
</evidence>
<feature type="domain" description="DUF6318" evidence="3">
    <location>
        <begin position="97"/>
        <end position="252"/>
    </location>
</feature>
<sequence length="258" mass="27522">MRRGAPARGLTLTAALALALTACSGGEDKEPEETASPSTTAPASQGASPDGTDEQPEAEGADASTETTSDDPDGPDEDESPDADGDDSDPDGEDTSEYVPASADGPAKNVPKPVMPEEMKEETPEGAKAAVQYWWDTVTYLQRTGDSELVRASSDEDCDFCRAYTHSIEKIYEDGGWTSGAEVEVTSALTGVIDKDRKLLQVTTLLDVEGLTTFKSNGSIDKTQSEESYGDSPWITNVKFDEESQRWVATSVSFEGEK</sequence>
<feature type="compositionally biased region" description="Acidic residues" evidence="1">
    <location>
        <begin position="51"/>
        <end position="60"/>
    </location>
</feature>
<proteinExistence type="predicted"/>
<feature type="region of interest" description="Disordered" evidence="1">
    <location>
        <begin position="23"/>
        <end position="122"/>
    </location>
</feature>
<evidence type="ECO:0000259" key="3">
    <source>
        <dbReference type="Pfam" id="PF19843"/>
    </source>
</evidence>
<keyword evidence="5" id="KW-1185">Reference proteome</keyword>
<evidence type="ECO:0000313" key="5">
    <source>
        <dbReference type="Proteomes" id="UP000297477"/>
    </source>
</evidence>
<dbReference type="Pfam" id="PF19843">
    <property type="entry name" value="DUF6318"/>
    <property type="match status" value="1"/>
</dbReference>
<evidence type="ECO:0000256" key="1">
    <source>
        <dbReference type="SAM" id="MobiDB-lite"/>
    </source>
</evidence>
<name>A0ABY2K1U0_9MICC</name>
<feature type="chain" id="PRO_5046957361" description="DUF6318 domain-containing protein" evidence="2">
    <location>
        <begin position="25"/>
        <end position="258"/>
    </location>
</feature>
<evidence type="ECO:0000313" key="4">
    <source>
        <dbReference type="EMBL" id="TFI01101.1"/>
    </source>
</evidence>
<feature type="signal peptide" evidence="2">
    <location>
        <begin position="1"/>
        <end position="24"/>
    </location>
</feature>
<comment type="caution">
    <text evidence="4">The sequence shown here is derived from an EMBL/GenBank/DDBJ whole genome shotgun (WGS) entry which is preliminary data.</text>
</comment>
<accession>A0ABY2K1U0</accession>
<reference evidence="4 5" key="1">
    <citation type="submission" date="2019-03" db="EMBL/GenBank/DDBJ databases">
        <title>Reclassification of Micrococcus aloeverae and Micrococcus yunnanensis as later heterotypic synonyms of Micrococcus luteus.</title>
        <authorList>
            <person name="Huang C.-H."/>
        </authorList>
    </citation>
    <scope>NUCLEOTIDE SEQUENCE [LARGE SCALE GENOMIC DNA]</scope>
    <source>
        <strain evidence="4 5">BCRC 12151</strain>
    </source>
</reference>
<feature type="compositionally biased region" description="Acidic residues" evidence="1">
    <location>
        <begin position="68"/>
        <end position="96"/>
    </location>
</feature>
<dbReference type="PROSITE" id="PS51257">
    <property type="entry name" value="PROKAR_LIPOPROTEIN"/>
    <property type="match status" value="1"/>
</dbReference>